<feature type="non-terminal residue" evidence="3">
    <location>
        <position position="1"/>
    </location>
</feature>
<dbReference type="Proteomes" id="UP000269945">
    <property type="component" value="Unassembled WGS sequence"/>
</dbReference>
<sequence>ASCPWPPVTVCGTLSWTPPPHLDSGPRSSGRNPHVPLTPARSGLSWIDVVYSLLRIHILFFPISGVSPVTQKSGKNKRR</sequence>
<keyword evidence="2" id="KW-0472">Membrane</keyword>
<evidence type="ECO:0000313" key="3">
    <source>
        <dbReference type="EMBL" id="VCW78865.1"/>
    </source>
</evidence>
<keyword evidence="4" id="KW-1185">Reference proteome</keyword>
<reference evidence="3 4" key="1">
    <citation type="submission" date="2018-10" db="EMBL/GenBank/DDBJ databases">
        <authorList>
            <person name="Ekblom R."/>
            <person name="Jareborg N."/>
        </authorList>
    </citation>
    <scope>NUCLEOTIDE SEQUENCE [LARGE SCALE GENOMIC DNA]</scope>
    <source>
        <tissue evidence="3">Muscle</tissue>
    </source>
</reference>
<dbReference type="EMBL" id="CYRY02010876">
    <property type="protein sequence ID" value="VCW78865.1"/>
    <property type="molecule type" value="Genomic_DNA"/>
</dbReference>
<protein>
    <submittedName>
        <fullName evidence="3">Uncharacterized protein</fullName>
    </submittedName>
</protein>
<feature type="region of interest" description="Disordered" evidence="1">
    <location>
        <begin position="14"/>
        <end position="38"/>
    </location>
</feature>
<accession>A0A9X9LQ39</accession>
<comment type="caution">
    <text evidence="3">The sequence shown here is derived from an EMBL/GenBank/DDBJ whole genome shotgun (WGS) entry which is preliminary data.</text>
</comment>
<keyword evidence="2" id="KW-0812">Transmembrane</keyword>
<feature type="transmembrane region" description="Helical" evidence="2">
    <location>
        <begin position="49"/>
        <end position="69"/>
    </location>
</feature>
<organism evidence="3 4">
    <name type="scientific">Gulo gulo</name>
    <name type="common">Wolverine</name>
    <name type="synonym">Gluton</name>
    <dbReference type="NCBI Taxonomy" id="48420"/>
    <lineage>
        <taxon>Eukaryota</taxon>
        <taxon>Metazoa</taxon>
        <taxon>Chordata</taxon>
        <taxon>Craniata</taxon>
        <taxon>Vertebrata</taxon>
        <taxon>Euteleostomi</taxon>
        <taxon>Mammalia</taxon>
        <taxon>Eutheria</taxon>
        <taxon>Laurasiatheria</taxon>
        <taxon>Carnivora</taxon>
        <taxon>Caniformia</taxon>
        <taxon>Musteloidea</taxon>
        <taxon>Mustelidae</taxon>
        <taxon>Guloninae</taxon>
        <taxon>Gulo</taxon>
    </lineage>
</organism>
<name>A0A9X9LQ39_GULGU</name>
<keyword evidence="2" id="KW-1133">Transmembrane helix</keyword>
<gene>
    <name evidence="3" type="ORF">BN2614_LOCUS1</name>
</gene>
<dbReference type="AlphaFoldDB" id="A0A9X9LQ39"/>
<proteinExistence type="predicted"/>
<evidence type="ECO:0000313" key="4">
    <source>
        <dbReference type="Proteomes" id="UP000269945"/>
    </source>
</evidence>
<evidence type="ECO:0000256" key="1">
    <source>
        <dbReference type="SAM" id="MobiDB-lite"/>
    </source>
</evidence>
<evidence type="ECO:0000256" key="2">
    <source>
        <dbReference type="SAM" id="Phobius"/>
    </source>
</evidence>